<dbReference type="RefSeq" id="WP_055671752.1">
    <property type="nucleotide sequence ID" value="NZ_CXWD01000007.1"/>
</dbReference>
<dbReference type="Proteomes" id="UP000053235">
    <property type="component" value="Unassembled WGS sequence"/>
</dbReference>
<keyword evidence="1" id="KW-1133">Transmembrane helix</keyword>
<feature type="transmembrane region" description="Helical" evidence="1">
    <location>
        <begin position="69"/>
        <end position="86"/>
    </location>
</feature>
<protein>
    <submittedName>
        <fullName evidence="2">Uncharacterized protein</fullName>
    </submittedName>
</protein>
<organism evidence="2 3">
    <name type="scientific">Roseibium alexandrii</name>
    <dbReference type="NCBI Taxonomy" id="388408"/>
    <lineage>
        <taxon>Bacteria</taxon>
        <taxon>Pseudomonadati</taxon>
        <taxon>Pseudomonadota</taxon>
        <taxon>Alphaproteobacteria</taxon>
        <taxon>Hyphomicrobiales</taxon>
        <taxon>Stappiaceae</taxon>
        <taxon>Roseibium</taxon>
    </lineage>
</organism>
<evidence type="ECO:0000313" key="2">
    <source>
        <dbReference type="EMBL" id="CTQ69348.1"/>
    </source>
</evidence>
<feature type="transmembrane region" description="Helical" evidence="1">
    <location>
        <begin position="36"/>
        <end position="62"/>
    </location>
</feature>
<accession>A0A0M7A2Q6</accession>
<keyword evidence="1" id="KW-0472">Membrane</keyword>
<evidence type="ECO:0000256" key="1">
    <source>
        <dbReference type="SAM" id="Phobius"/>
    </source>
</evidence>
<dbReference type="EMBL" id="CXWD01000007">
    <property type="protein sequence ID" value="CTQ69348.1"/>
    <property type="molecule type" value="Genomic_DNA"/>
</dbReference>
<feature type="transmembrane region" description="Helical" evidence="1">
    <location>
        <begin position="92"/>
        <end position="109"/>
    </location>
</feature>
<proteinExistence type="predicted"/>
<keyword evidence="1" id="KW-0812">Transmembrane</keyword>
<evidence type="ECO:0000313" key="3">
    <source>
        <dbReference type="Proteomes" id="UP000053235"/>
    </source>
</evidence>
<feature type="transmembrane region" description="Helical" evidence="1">
    <location>
        <begin position="7"/>
        <end position="30"/>
    </location>
</feature>
<gene>
    <name evidence="2" type="ORF">LAX5112_02080</name>
</gene>
<dbReference type="AlphaFoldDB" id="A0A0M7A2Q6"/>
<name>A0A0M7A2Q6_9HYPH</name>
<reference evidence="3" key="1">
    <citation type="submission" date="2015-07" db="EMBL/GenBank/DDBJ databases">
        <authorList>
            <person name="Rodrigo-Torres Lidia"/>
            <person name="Arahal R.David."/>
        </authorList>
    </citation>
    <scope>NUCLEOTIDE SEQUENCE [LARGE SCALE GENOMIC DNA]</scope>
    <source>
        <strain evidence="3">CECT 5112</strain>
    </source>
</reference>
<sequence length="134" mass="14728">MSLTGIYIVLFGLLLSYAFAIILLTSPILFSSLSAFLYALILMAMFVIPATLPVTLLLLVFAEWRGVGSFLYYFFAGGFVALFEAMSISAGTVPFVVVGCMSGFVYWISAGRLNSNSKNGAIERDGRYDDPEYW</sequence>
<dbReference type="STRING" id="388408.LAX5112_02080"/>
<keyword evidence="3" id="KW-1185">Reference proteome</keyword>